<dbReference type="PIRSF" id="PIRSF004761">
    <property type="entry name" value="Hydrgn_mat_HypA"/>
    <property type="match status" value="1"/>
</dbReference>
<feature type="binding site" evidence="4">
    <location>
        <position position="75"/>
    </location>
    <ligand>
        <name>Zn(2+)</name>
        <dbReference type="ChEBI" id="CHEBI:29105"/>
    </ligand>
</feature>
<comment type="caution">
    <text evidence="5">The sequence shown here is derived from an EMBL/GenBank/DDBJ whole genome shotgun (WGS) entry which is preliminary data.</text>
</comment>
<dbReference type="PANTHER" id="PTHR34535:SF3">
    <property type="entry name" value="HYDROGENASE MATURATION FACTOR HYPA"/>
    <property type="match status" value="1"/>
</dbReference>
<keyword evidence="3 4" id="KW-0862">Zinc</keyword>
<feature type="binding site" evidence="4">
    <location>
        <position position="101"/>
    </location>
    <ligand>
        <name>Zn(2+)</name>
        <dbReference type="ChEBI" id="CHEBI:29105"/>
    </ligand>
</feature>
<feature type="binding site" evidence="4">
    <location>
        <position position="4"/>
    </location>
    <ligand>
        <name>Ni(2+)</name>
        <dbReference type="ChEBI" id="CHEBI:49786"/>
    </ligand>
</feature>
<dbReference type="InterPro" id="IPR000688">
    <property type="entry name" value="HypA/HybF"/>
</dbReference>
<dbReference type="HAMAP" id="MF_00213">
    <property type="entry name" value="HypA_HybF"/>
    <property type="match status" value="1"/>
</dbReference>
<feature type="binding site" evidence="4">
    <location>
        <position position="78"/>
    </location>
    <ligand>
        <name>Zn(2+)</name>
        <dbReference type="ChEBI" id="CHEBI:29105"/>
    </ligand>
</feature>
<dbReference type="AlphaFoldDB" id="A0A7C3YT39"/>
<evidence type="ECO:0000256" key="2">
    <source>
        <dbReference type="ARBA" id="ARBA00022723"/>
    </source>
</evidence>
<comment type="function">
    <text evidence="4">Involved in the maturation of [NiFe] hydrogenases. Required for nickel insertion into the metal center of the hydrogenase.</text>
</comment>
<dbReference type="GO" id="GO:0051604">
    <property type="term" value="P:protein maturation"/>
    <property type="evidence" value="ECO:0007669"/>
    <property type="project" value="InterPro"/>
</dbReference>
<sequence>MIVHEFATAQSIVKTITKVIKEKEIKKIYRISLLIGELTFLSGEQLKFWIGEGLKGTVGEGVEILVKTLPPKIRCQECGYEGGIKVKEDPSFHFSLPIFACPKCSGTKIEIIEGRDCLIESLEVE</sequence>
<comment type="similarity">
    <text evidence="4">Belongs to the HypA/HybF family.</text>
</comment>
<evidence type="ECO:0000256" key="4">
    <source>
        <dbReference type="HAMAP-Rule" id="MF_00213"/>
    </source>
</evidence>
<dbReference type="PANTHER" id="PTHR34535">
    <property type="entry name" value="HYDROGENASE MATURATION FACTOR HYPA"/>
    <property type="match status" value="1"/>
</dbReference>
<accession>A0A7C3YT39</accession>
<name>A0A7C3YT39_UNCW3</name>
<dbReference type="Pfam" id="PF01155">
    <property type="entry name" value="HypA"/>
    <property type="match status" value="1"/>
</dbReference>
<dbReference type="EMBL" id="DTMQ01000037">
    <property type="protein sequence ID" value="HGE99474.1"/>
    <property type="molecule type" value="Genomic_DNA"/>
</dbReference>
<evidence type="ECO:0000256" key="1">
    <source>
        <dbReference type="ARBA" id="ARBA00022596"/>
    </source>
</evidence>
<dbReference type="GO" id="GO:0008270">
    <property type="term" value="F:zinc ion binding"/>
    <property type="evidence" value="ECO:0007669"/>
    <property type="project" value="UniProtKB-UniRule"/>
</dbReference>
<keyword evidence="1 4" id="KW-0533">Nickel</keyword>
<keyword evidence="2 4" id="KW-0479">Metal-binding</keyword>
<evidence type="ECO:0000313" key="5">
    <source>
        <dbReference type="EMBL" id="HGE99474.1"/>
    </source>
</evidence>
<feature type="binding site" evidence="4">
    <location>
        <position position="104"/>
    </location>
    <ligand>
        <name>Zn(2+)</name>
        <dbReference type="ChEBI" id="CHEBI:29105"/>
    </ligand>
</feature>
<evidence type="ECO:0000256" key="3">
    <source>
        <dbReference type="ARBA" id="ARBA00022833"/>
    </source>
</evidence>
<proteinExistence type="inferred from homology"/>
<dbReference type="GO" id="GO:0016151">
    <property type="term" value="F:nickel cation binding"/>
    <property type="evidence" value="ECO:0007669"/>
    <property type="project" value="UniProtKB-UniRule"/>
</dbReference>
<protein>
    <recommendedName>
        <fullName evidence="4">Hydrogenase maturation factor HypA</fullName>
    </recommendedName>
</protein>
<dbReference type="Gene3D" id="3.30.2320.80">
    <property type="match status" value="1"/>
</dbReference>
<gene>
    <name evidence="4" type="primary">hypA</name>
    <name evidence="5" type="ORF">ENX07_05330</name>
</gene>
<organism evidence="5">
    <name type="scientific">candidate division WOR-3 bacterium</name>
    <dbReference type="NCBI Taxonomy" id="2052148"/>
    <lineage>
        <taxon>Bacteria</taxon>
        <taxon>Bacteria division WOR-3</taxon>
    </lineage>
</organism>
<reference evidence="5" key="1">
    <citation type="journal article" date="2020" name="mSystems">
        <title>Genome- and Community-Level Interaction Insights into Carbon Utilization and Element Cycling Functions of Hydrothermarchaeota in Hydrothermal Sediment.</title>
        <authorList>
            <person name="Zhou Z."/>
            <person name="Liu Y."/>
            <person name="Xu W."/>
            <person name="Pan J."/>
            <person name="Luo Z.H."/>
            <person name="Li M."/>
        </authorList>
    </citation>
    <scope>NUCLEOTIDE SEQUENCE [LARGE SCALE GENOMIC DNA]</scope>
    <source>
        <strain evidence="5">SpSt-906</strain>
    </source>
</reference>